<keyword evidence="4 7" id="KW-0067">ATP-binding</keyword>
<dbReference type="InterPro" id="IPR052156">
    <property type="entry name" value="BCAA_Transport_ATP-bd_LivF"/>
</dbReference>
<dbReference type="EMBL" id="QSBM01000003">
    <property type="protein sequence ID" value="RGX31419.1"/>
    <property type="molecule type" value="Genomic_DNA"/>
</dbReference>
<comment type="similarity">
    <text evidence="1">Belongs to the ABC transporter superfamily.</text>
</comment>
<evidence type="ECO:0000256" key="5">
    <source>
        <dbReference type="ARBA" id="ARBA00022970"/>
    </source>
</evidence>
<dbReference type="AlphaFoldDB" id="A0A413FIW8"/>
<dbReference type="Pfam" id="PF00005">
    <property type="entry name" value="ABC_tran"/>
    <property type="match status" value="1"/>
</dbReference>
<dbReference type="GO" id="GO:0015807">
    <property type="term" value="P:L-amino acid transport"/>
    <property type="evidence" value="ECO:0007669"/>
    <property type="project" value="TreeGrafter"/>
</dbReference>
<dbReference type="SUPFAM" id="SSF52540">
    <property type="entry name" value="P-loop containing nucleoside triphosphate hydrolases"/>
    <property type="match status" value="1"/>
</dbReference>
<evidence type="ECO:0000256" key="1">
    <source>
        <dbReference type="ARBA" id="ARBA00005417"/>
    </source>
</evidence>
<dbReference type="PANTHER" id="PTHR43820">
    <property type="entry name" value="HIGH-AFFINITY BRANCHED-CHAIN AMINO ACID TRANSPORT ATP-BINDING PROTEIN LIVF"/>
    <property type="match status" value="1"/>
</dbReference>
<dbReference type="InterPro" id="IPR017871">
    <property type="entry name" value="ABC_transporter-like_CS"/>
</dbReference>
<evidence type="ECO:0000259" key="6">
    <source>
        <dbReference type="PROSITE" id="PS50893"/>
    </source>
</evidence>
<evidence type="ECO:0000256" key="4">
    <source>
        <dbReference type="ARBA" id="ARBA00022840"/>
    </source>
</evidence>
<dbReference type="InterPro" id="IPR003593">
    <property type="entry name" value="AAA+_ATPase"/>
</dbReference>
<dbReference type="RefSeq" id="WP_117777153.1">
    <property type="nucleotide sequence ID" value="NZ_JAWRJJ010000496.1"/>
</dbReference>
<dbReference type="InterPro" id="IPR027417">
    <property type="entry name" value="P-loop_NTPase"/>
</dbReference>
<name>A0A413FIW8_9FIRM</name>
<gene>
    <name evidence="7" type="ORF">DWV29_05940</name>
</gene>
<dbReference type="GO" id="GO:0016887">
    <property type="term" value="F:ATP hydrolysis activity"/>
    <property type="evidence" value="ECO:0007669"/>
    <property type="project" value="InterPro"/>
</dbReference>
<dbReference type="GO" id="GO:0005524">
    <property type="term" value="F:ATP binding"/>
    <property type="evidence" value="ECO:0007669"/>
    <property type="project" value="UniProtKB-KW"/>
</dbReference>
<organism evidence="7 8">
    <name type="scientific">Enterocloster asparagiformis</name>
    <dbReference type="NCBI Taxonomy" id="333367"/>
    <lineage>
        <taxon>Bacteria</taxon>
        <taxon>Bacillati</taxon>
        <taxon>Bacillota</taxon>
        <taxon>Clostridia</taxon>
        <taxon>Lachnospirales</taxon>
        <taxon>Lachnospiraceae</taxon>
        <taxon>Enterocloster</taxon>
    </lineage>
</organism>
<keyword evidence="5" id="KW-0029">Amino-acid transport</keyword>
<evidence type="ECO:0000256" key="2">
    <source>
        <dbReference type="ARBA" id="ARBA00022448"/>
    </source>
</evidence>
<evidence type="ECO:0000313" key="7">
    <source>
        <dbReference type="EMBL" id="RGX31419.1"/>
    </source>
</evidence>
<dbReference type="GO" id="GO:0015658">
    <property type="term" value="F:branched-chain amino acid transmembrane transporter activity"/>
    <property type="evidence" value="ECO:0007669"/>
    <property type="project" value="TreeGrafter"/>
</dbReference>
<dbReference type="InterPro" id="IPR003439">
    <property type="entry name" value="ABC_transporter-like_ATP-bd"/>
</dbReference>
<sequence length="237" mass="26167">MILQLNGVNAFYGASQILFGVNVEVEEADSVCVLGRNGVGKSTMMKSIVGNLNPKEKSLVTGSIRYCGDELVGLPAYRIARKGIAYVPQGRHIFPTLTTRENLMMAERKAQAGENAWNLERVYELFPRLKERESFLGGRLSGGEQQMLTIARGLMQNPRLLLLDEITEGLAPIVVKELGEIIASLRRQNVTILLAEQNVNFALSASRKCYIMEKGHIAYGGLTAEIPKEVLNQYLGL</sequence>
<dbReference type="PANTHER" id="PTHR43820:SF2">
    <property type="entry name" value="ABC TRANSPORTER ATP-BINDING PROTEIN"/>
    <property type="match status" value="1"/>
</dbReference>
<keyword evidence="3" id="KW-0547">Nucleotide-binding</keyword>
<dbReference type="SMART" id="SM00382">
    <property type="entry name" value="AAA"/>
    <property type="match status" value="1"/>
</dbReference>
<keyword evidence="2" id="KW-0813">Transport</keyword>
<reference evidence="7 8" key="1">
    <citation type="submission" date="2018-08" db="EMBL/GenBank/DDBJ databases">
        <title>A genome reference for cultivated species of the human gut microbiota.</title>
        <authorList>
            <person name="Zou Y."/>
            <person name="Xue W."/>
            <person name="Luo G."/>
        </authorList>
    </citation>
    <scope>NUCLEOTIDE SEQUENCE [LARGE SCALE GENOMIC DNA]</scope>
    <source>
        <strain evidence="7 8">AF04-15</strain>
    </source>
</reference>
<proteinExistence type="inferred from homology"/>
<evidence type="ECO:0000313" key="8">
    <source>
        <dbReference type="Proteomes" id="UP000283880"/>
    </source>
</evidence>
<dbReference type="OrthoDB" id="9805514at2"/>
<dbReference type="PROSITE" id="PS50893">
    <property type="entry name" value="ABC_TRANSPORTER_2"/>
    <property type="match status" value="1"/>
</dbReference>
<accession>A0A413FIW8</accession>
<protein>
    <submittedName>
        <fullName evidence="7">ABC transporter ATP-binding protein</fullName>
    </submittedName>
</protein>
<evidence type="ECO:0000256" key="3">
    <source>
        <dbReference type="ARBA" id="ARBA00022741"/>
    </source>
</evidence>
<dbReference type="PROSITE" id="PS00211">
    <property type="entry name" value="ABC_TRANSPORTER_1"/>
    <property type="match status" value="1"/>
</dbReference>
<feature type="domain" description="ABC transporter" evidence="6">
    <location>
        <begin position="3"/>
        <end position="237"/>
    </location>
</feature>
<dbReference type="CDD" id="cd03224">
    <property type="entry name" value="ABC_TM1139_LivF_branched"/>
    <property type="match status" value="1"/>
</dbReference>
<dbReference type="Proteomes" id="UP000283880">
    <property type="component" value="Unassembled WGS sequence"/>
</dbReference>
<comment type="caution">
    <text evidence="7">The sequence shown here is derived from an EMBL/GenBank/DDBJ whole genome shotgun (WGS) entry which is preliminary data.</text>
</comment>
<dbReference type="Gene3D" id="3.40.50.300">
    <property type="entry name" value="P-loop containing nucleotide triphosphate hydrolases"/>
    <property type="match status" value="1"/>
</dbReference>